<organism evidence="1">
    <name type="scientific">marine sediment metagenome</name>
    <dbReference type="NCBI Taxonomy" id="412755"/>
    <lineage>
        <taxon>unclassified sequences</taxon>
        <taxon>metagenomes</taxon>
        <taxon>ecological metagenomes</taxon>
    </lineage>
</organism>
<name>A0A0F9NZ59_9ZZZZ</name>
<gene>
    <name evidence="1" type="ORF">LCGC14_1201480</name>
</gene>
<dbReference type="EMBL" id="LAZR01006177">
    <property type="protein sequence ID" value="KKM94130.1"/>
    <property type="molecule type" value="Genomic_DNA"/>
</dbReference>
<protein>
    <submittedName>
        <fullName evidence="1">Uncharacterized protein</fullName>
    </submittedName>
</protein>
<dbReference type="AlphaFoldDB" id="A0A0F9NZ59"/>
<comment type="caution">
    <text evidence="1">The sequence shown here is derived from an EMBL/GenBank/DDBJ whole genome shotgun (WGS) entry which is preliminary data.</text>
</comment>
<accession>A0A0F9NZ59</accession>
<proteinExistence type="predicted"/>
<evidence type="ECO:0000313" key="1">
    <source>
        <dbReference type="EMBL" id="KKM94130.1"/>
    </source>
</evidence>
<sequence length="85" mass="9971">MTRAMELTNGKTRSIIESWDWTRLGPQYIVRIGDSMTKLKDCSCPGNNFEHTQQCIDDWNAAYEARKRVEPTCRHCNTRPCKCRF</sequence>
<reference evidence="1" key="1">
    <citation type="journal article" date="2015" name="Nature">
        <title>Complex archaea that bridge the gap between prokaryotes and eukaryotes.</title>
        <authorList>
            <person name="Spang A."/>
            <person name="Saw J.H."/>
            <person name="Jorgensen S.L."/>
            <person name="Zaremba-Niedzwiedzka K."/>
            <person name="Martijn J."/>
            <person name="Lind A.E."/>
            <person name="van Eijk R."/>
            <person name="Schleper C."/>
            <person name="Guy L."/>
            <person name="Ettema T.J."/>
        </authorList>
    </citation>
    <scope>NUCLEOTIDE SEQUENCE</scope>
</reference>